<protein>
    <submittedName>
        <fullName evidence="2">Uncharacterized protein</fullName>
    </submittedName>
</protein>
<feature type="region of interest" description="Disordered" evidence="1">
    <location>
        <begin position="123"/>
        <end position="163"/>
    </location>
</feature>
<dbReference type="AlphaFoldDB" id="A0A026VX75"/>
<accession>A0A026VX75</accession>
<feature type="non-terminal residue" evidence="2">
    <location>
        <position position="208"/>
    </location>
</feature>
<name>A0A026VX75_OOCBI</name>
<dbReference type="Proteomes" id="UP000053097">
    <property type="component" value="Unassembled WGS sequence"/>
</dbReference>
<dbReference type="EMBL" id="KK107648">
    <property type="protein sequence ID" value="EZA48362.1"/>
    <property type="molecule type" value="Genomic_DNA"/>
</dbReference>
<keyword evidence="3" id="KW-1185">Reference proteome</keyword>
<evidence type="ECO:0000256" key="1">
    <source>
        <dbReference type="SAM" id="MobiDB-lite"/>
    </source>
</evidence>
<evidence type="ECO:0000313" key="2">
    <source>
        <dbReference type="EMBL" id="EZA48362.1"/>
    </source>
</evidence>
<gene>
    <name evidence="2" type="ORF">X777_13877</name>
</gene>
<proteinExistence type="predicted"/>
<reference evidence="2 3" key="1">
    <citation type="journal article" date="2014" name="Curr. Biol.">
        <title>The genome of the clonal raider ant Cerapachys biroi.</title>
        <authorList>
            <person name="Oxley P.R."/>
            <person name="Ji L."/>
            <person name="Fetter-Pruneda I."/>
            <person name="McKenzie S.K."/>
            <person name="Li C."/>
            <person name="Hu H."/>
            <person name="Zhang G."/>
            <person name="Kronauer D.J."/>
        </authorList>
    </citation>
    <scope>NUCLEOTIDE SEQUENCE [LARGE SCALE GENOMIC DNA]</scope>
</reference>
<feature type="non-terminal residue" evidence="2">
    <location>
        <position position="1"/>
    </location>
</feature>
<sequence length="208" mass="23489">PYNKHVIHVTVEFTSGAALVLGQSKAQTKSVTIADRATRGIHSRCHSRGHIYACKLEVDANAYANNTGTRLAPLRNWHLSRRVPAETEWDADDVRVYTDTRVIMGKATGTRWVIQPETRAVSGSDSIADIPRSSPSLRREGSEMKRRKKRDDRCPEPRRSGGPFFILMRANHAGLRRNLIAIRSYEESFASARLPKTSNFNYQARKRS</sequence>
<organism evidence="2 3">
    <name type="scientific">Ooceraea biroi</name>
    <name type="common">Clonal raider ant</name>
    <name type="synonym">Cerapachys biroi</name>
    <dbReference type="NCBI Taxonomy" id="2015173"/>
    <lineage>
        <taxon>Eukaryota</taxon>
        <taxon>Metazoa</taxon>
        <taxon>Ecdysozoa</taxon>
        <taxon>Arthropoda</taxon>
        <taxon>Hexapoda</taxon>
        <taxon>Insecta</taxon>
        <taxon>Pterygota</taxon>
        <taxon>Neoptera</taxon>
        <taxon>Endopterygota</taxon>
        <taxon>Hymenoptera</taxon>
        <taxon>Apocrita</taxon>
        <taxon>Aculeata</taxon>
        <taxon>Formicoidea</taxon>
        <taxon>Formicidae</taxon>
        <taxon>Dorylinae</taxon>
        <taxon>Ooceraea</taxon>
    </lineage>
</organism>
<evidence type="ECO:0000313" key="3">
    <source>
        <dbReference type="Proteomes" id="UP000053097"/>
    </source>
</evidence>